<protein>
    <submittedName>
        <fullName evidence="2">Secreted protein</fullName>
    </submittedName>
</protein>
<dbReference type="WBParaSite" id="Hba_19015">
    <property type="protein sequence ID" value="Hba_19015"/>
    <property type="gene ID" value="Hba_19015"/>
</dbReference>
<dbReference type="AlphaFoldDB" id="A0A1I7XNU4"/>
<keyword evidence="1" id="KW-1185">Reference proteome</keyword>
<reference evidence="2" key="1">
    <citation type="submission" date="2016-11" db="UniProtKB">
        <authorList>
            <consortium name="WormBaseParasite"/>
        </authorList>
    </citation>
    <scope>IDENTIFICATION</scope>
</reference>
<organism evidence="1 2">
    <name type="scientific">Heterorhabditis bacteriophora</name>
    <name type="common">Entomopathogenic nematode worm</name>
    <dbReference type="NCBI Taxonomy" id="37862"/>
    <lineage>
        <taxon>Eukaryota</taxon>
        <taxon>Metazoa</taxon>
        <taxon>Ecdysozoa</taxon>
        <taxon>Nematoda</taxon>
        <taxon>Chromadorea</taxon>
        <taxon>Rhabditida</taxon>
        <taxon>Rhabditina</taxon>
        <taxon>Rhabditomorpha</taxon>
        <taxon>Strongyloidea</taxon>
        <taxon>Heterorhabditidae</taxon>
        <taxon>Heterorhabditis</taxon>
    </lineage>
</organism>
<accession>A0A1I7XNU4</accession>
<evidence type="ECO:0000313" key="1">
    <source>
        <dbReference type="Proteomes" id="UP000095283"/>
    </source>
</evidence>
<name>A0A1I7XNU4_HETBA</name>
<dbReference type="Proteomes" id="UP000095283">
    <property type="component" value="Unplaced"/>
</dbReference>
<evidence type="ECO:0000313" key="2">
    <source>
        <dbReference type="WBParaSite" id="Hba_19015"/>
    </source>
</evidence>
<sequence length="198" mass="22007">MLTCVLEAKPWNVICWKKLIFWLFPAMTKITPVEDYSCDPSTSVEANSRIGILVTMATKVFGSISRRFDCRPSFRSCEDGMEMGKRSKKQDNYLPNLAASLYQQSSTRRLAFGSSTYDTETSKPMNDFYNNSTLSNLSKMFCAVILLTASKRRSVLGVFAYEGNRRVDTAIIPVGGGVSWSHRGCSLIDAITDSGAFS</sequence>
<proteinExistence type="predicted"/>